<evidence type="ECO:0000313" key="2">
    <source>
        <dbReference type="EMBL" id="EGR28061.1"/>
    </source>
</evidence>
<dbReference type="RefSeq" id="XP_004027406.1">
    <property type="nucleotide sequence ID" value="XM_004027357.1"/>
</dbReference>
<dbReference type="EMBL" id="GL984295">
    <property type="protein sequence ID" value="EGR28061.1"/>
    <property type="molecule type" value="Genomic_DNA"/>
</dbReference>
<dbReference type="SUPFAM" id="SSF82704">
    <property type="entry name" value="AlbA-like"/>
    <property type="match status" value="1"/>
</dbReference>
<protein>
    <recommendedName>
        <fullName evidence="4">DNA/RNA-binding protein Alba-like domain-containing protein</fullName>
    </recommendedName>
</protein>
<dbReference type="OrthoDB" id="1699369at2759"/>
<gene>
    <name evidence="2" type="ORF">IMG5_183850</name>
</gene>
<name>G0R387_ICHMU</name>
<dbReference type="InParanoid" id="G0R387"/>
<keyword evidence="1" id="KW-0694">RNA-binding</keyword>
<dbReference type="GeneID" id="14904136"/>
<proteinExistence type="predicted"/>
<evidence type="ECO:0008006" key="4">
    <source>
        <dbReference type="Google" id="ProtNLM"/>
    </source>
</evidence>
<organism evidence="2 3">
    <name type="scientific">Ichthyophthirius multifiliis</name>
    <name type="common">White spot disease agent</name>
    <name type="synonym">Ich</name>
    <dbReference type="NCBI Taxonomy" id="5932"/>
    <lineage>
        <taxon>Eukaryota</taxon>
        <taxon>Sar</taxon>
        <taxon>Alveolata</taxon>
        <taxon>Ciliophora</taxon>
        <taxon>Intramacronucleata</taxon>
        <taxon>Oligohymenophorea</taxon>
        <taxon>Hymenostomatida</taxon>
        <taxon>Ophryoglenina</taxon>
        <taxon>Ichthyophthirius</taxon>
    </lineage>
</organism>
<dbReference type="InterPro" id="IPR036882">
    <property type="entry name" value="Alba-like_dom_sf"/>
</dbReference>
<evidence type="ECO:0000256" key="1">
    <source>
        <dbReference type="ARBA" id="ARBA00022884"/>
    </source>
</evidence>
<evidence type="ECO:0000313" key="3">
    <source>
        <dbReference type="Proteomes" id="UP000008983"/>
    </source>
</evidence>
<dbReference type="GO" id="GO:0003723">
    <property type="term" value="F:RNA binding"/>
    <property type="evidence" value="ECO:0007669"/>
    <property type="project" value="UniProtKB-KW"/>
</dbReference>
<accession>G0R387</accession>
<reference evidence="2 3" key="1">
    <citation type="submission" date="2011-07" db="EMBL/GenBank/DDBJ databases">
        <authorList>
            <person name="Coyne R."/>
            <person name="Brami D."/>
            <person name="Johnson J."/>
            <person name="Hostetler J."/>
            <person name="Hannick L."/>
            <person name="Clark T."/>
            <person name="Cassidy-Hanley D."/>
            <person name="Inman J."/>
        </authorList>
    </citation>
    <scope>NUCLEOTIDE SEQUENCE [LARGE SCALE GENOMIC DNA]</scope>
    <source>
        <strain evidence="2 3">G5</strain>
    </source>
</reference>
<keyword evidence="3" id="KW-1185">Reference proteome</keyword>
<dbReference type="AlphaFoldDB" id="G0R387"/>
<dbReference type="Proteomes" id="UP000008983">
    <property type="component" value="Unassembled WGS sequence"/>
</dbReference>
<sequence length="98" mass="10905">MADQYPKQFESSVINVSRASNTRTIQTRIKGALSNHENVTVSGIGNAMENVVSSVAELESKKLLVIKKIETTSNTQNKRLTHQMVVKITRGCEFKVQN</sequence>
<dbReference type="Gene3D" id="3.30.110.20">
    <property type="entry name" value="Alba-like domain"/>
    <property type="match status" value="1"/>
</dbReference>